<dbReference type="Pfam" id="PF07995">
    <property type="entry name" value="GSDH"/>
    <property type="match status" value="1"/>
</dbReference>
<dbReference type="EMBL" id="AWXZ01000017">
    <property type="protein sequence ID" value="ESR25985.1"/>
    <property type="molecule type" value="Genomic_DNA"/>
</dbReference>
<reference evidence="3 4" key="1">
    <citation type="journal article" date="2014" name="Genome Announc.">
        <title>Draft Genome Sequence of Lutibaculum baratangense Strain AMV1T, Isolated from a Mud Volcano in Andamans, India.</title>
        <authorList>
            <person name="Singh A."/>
            <person name="Sreenivas A."/>
            <person name="Sathyanarayana Reddy G."/>
            <person name="Pinnaka A.K."/>
            <person name="Shivaji S."/>
        </authorList>
    </citation>
    <scope>NUCLEOTIDE SEQUENCE [LARGE SCALE GENOMIC DNA]</scope>
    <source>
        <strain evidence="3 4">AMV1</strain>
    </source>
</reference>
<dbReference type="eggNOG" id="COG2133">
    <property type="taxonomic scope" value="Bacteria"/>
</dbReference>
<sequence>MAHFITPAAIGLLLGLLVPLPAADAAAAEGPAREAPAAAIAAGAVERVAGPFDFPWSIAFLPEGGMLVGTRPGRLWRVSADGERREIAGVPEVLTGNHAGLLDVMVTRDFARSGTVYLAHVRGEEPANTVILSRARLQGDELIDREEIFVAEPMADGLDEFGGRLAEGADGHVFLSLGFKFDPERSQDLGQHWGKILRLDPDGEAPFDNPFAHVPGARREIWSFGHRNPQGLAFHPVTGELWSHEHGPQGGDEVNRIEPGRNYGWPVVTHGINYDGTPVGIGVQAPGMADPLHVWTPSIAPSGLAIDAEGTFWAGALAGMTLVRLEPDGEGGFAETRMLEGEFGRIRDVRRGPDGDLWFVTDDPEGHLYRVPKAAME</sequence>
<gene>
    <name evidence="3" type="ORF">N177_1320</name>
</gene>
<organism evidence="3 4">
    <name type="scientific">Lutibaculum baratangense AMV1</name>
    <dbReference type="NCBI Taxonomy" id="631454"/>
    <lineage>
        <taxon>Bacteria</taxon>
        <taxon>Pseudomonadati</taxon>
        <taxon>Pseudomonadota</taxon>
        <taxon>Alphaproteobacteria</taxon>
        <taxon>Hyphomicrobiales</taxon>
        <taxon>Tepidamorphaceae</taxon>
        <taxon>Lutibaculum</taxon>
    </lineage>
</organism>
<dbReference type="PANTHER" id="PTHR19328:SF75">
    <property type="entry name" value="ALDOSE SUGAR DEHYDROGENASE YLII"/>
    <property type="match status" value="1"/>
</dbReference>
<keyword evidence="1" id="KW-0732">Signal</keyword>
<feature type="domain" description="Glucose/Sorbosone dehydrogenase" evidence="2">
    <location>
        <begin position="53"/>
        <end position="370"/>
    </location>
</feature>
<dbReference type="InterPro" id="IPR011042">
    <property type="entry name" value="6-blade_b-propeller_TolB-like"/>
</dbReference>
<feature type="chain" id="PRO_5004726865" evidence="1">
    <location>
        <begin position="28"/>
        <end position="377"/>
    </location>
</feature>
<dbReference type="PATRIC" id="fig|631454.5.peg.1305"/>
<keyword evidence="4" id="KW-1185">Reference proteome</keyword>
<dbReference type="InterPro" id="IPR012938">
    <property type="entry name" value="Glc/Sorbosone_DH"/>
</dbReference>
<name>V4RS83_9HYPH</name>
<dbReference type="InterPro" id="IPR011041">
    <property type="entry name" value="Quinoprot_gluc/sorb_DH_b-prop"/>
</dbReference>
<dbReference type="Proteomes" id="UP000017819">
    <property type="component" value="Unassembled WGS sequence"/>
</dbReference>
<accession>V4RS83</accession>
<evidence type="ECO:0000313" key="3">
    <source>
        <dbReference type="EMBL" id="ESR25985.1"/>
    </source>
</evidence>
<dbReference type="RefSeq" id="WP_023431465.1">
    <property type="nucleotide sequence ID" value="NZ_AWXZ01000017.1"/>
</dbReference>
<proteinExistence type="predicted"/>
<dbReference type="STRING" id="631454.N177_1320"/>
<dbReference type="AlphaFoldDB" id="V4RS83"/>
<evidence type="ECO:0000313" key="4">
    <source>
        <dbReference type="Proteomes" id="UP000017819"/>
    </source>
</evidence>
<dbReference type="Gene3D" id="2.120.10.30">
    <property type="entry name" value="TolB, C-terminal domain"/>
    <property type="match status" value="1"/>
</dbReference>
<evidence type="ECO:0000256" key="1">
    <source>
        <dbReference type="SAM" id="SignalP"/>
    </source>
</evidence>
<protein>
    <submittedName>
        <fullName evidence="3">PQQ-dependent oxidoreductase, gdhB family</fullName>
    </submittedName>
</protein>
<evidence type="ECO:0000259" key="2">
    <source>
        <dbReference type="Pfam" id="PF07995"/>
    </source>
</evidence>
<dbReference type="SUPFAM" id="SSF50952">
    <property type="entry name" value="Soluble quinoprotein glucose dehydrogenase"/>
    <property type="match status" value="1"/>
</dbReference>
<feature type="signal peptide" evidence="1">
    <location>
        <begin position="1"/>
        <end position="27"/>
    </location>
</feature>
<comment type="caution">
    <text evidence="3">The sequence shown here is derived from an EMBL/GenBank/DDBJ whole genome shotgun (WGS) entry which is preliminary data.</text>
</comment>
<dbReference type="OrthoDB" id="9770043at2"/>
<dbReference type="PANTHER" id="PTHR19328">
    <property type="entry name" value="HEDGEHOG-INTERACTING PROTEIN"/>
    <property type="match status" value="1"/>
</dbReference>